<organism evidence="1 2">
    <name type="scientific">Purpureocillium lilacinum</name>
    <name type="common">Paecilomyces lilacinus</name>
    <dbReference type="NCBI Taxonomy" id="33203"/>
    <lineage>
        <taxon>Eukaryota</taxon>
        <taxon>Fungi</taxon>
        <taxon>Dikarya</taxon>
        <taxon>Ascomycota</taxon>
        <taxon>Pezizomycotina</taxon>
        <taxon>Sordariomycetes</taxon>
        <taxon>Hypocreomycetidae</taxon>
        <taxon>Hypocreales</taxon>
        <taxon>Ophiocordycipitaceae</taxon>
        <taxon>Purpureocillium</taxon>
    </lineage>
</organism>
<dbReference type="Proteomes" id="UP001638806">
    <property type="component" value="Unassembled WGS sequence"/>
</dbReference>
<dbReference type="EMBL" id="JBGNUJ010000002">
    <property type="protein sequence ID" value="KAL3963883.1"/>
    <property type="molecule type" value="Genomic_DNA"/>
</dbReference>
<gene>
    <name evidence="1" type="ORF">ACCO45_000887</name>
</gene>
<keyword evidence="2" id="KW-1185">Reference proteome</keyword>
<name>A0ACC4E6C5_PURLI</name>
<evidence type="ECO:0000313" key="1">
    <source>
        <dbReference type="EMBL" id="KAL3963883.1"/>
    </source>
</evidence>
<proteinExistence type="predicted"/>
<reference evidence="1" key="1">
    <citation type="submission" date="2024-12" db="EMBL/GenBank/DDBJ databases">
        <title>Comparative genomics and development of molecular markers within Purpureocillium lilacinum and among Purpureocillium species.</title>
        <authorList>
            <person name="Yeh Z.-Y."/>
            <person name="Ni N.-T."/>
            <person name="Lo P.-H."/>
            <person name="Mushyakhwo K."/>
            <person name="Lin C.-F."/>
            <person name="Nai Y.-S."/>
        </authorList>
    </citation>
    <scope>NUCLEOTIDE SEQUENCE</scope>
    <source>
        <strain evidence="1">NCHU-NPUST-175</strain>
    </source>
</reference>
<comment type="caution">
    <text evidence="1">The sequence shown here is derived from an EMBL/GenBank/DDBJ whole genome shotgun (WGS) entry which is preliminary data.</text>
</comment>
<accession>A0ACC4E6C5</accession>
<protein>
    <submittedName>
        <fullName evidence="1">Uncharacterized protein</fullName>
    </submittedName>
</protein>
<sequence>MGSLDPIPYWHYNVPEADRTPDDKDRRIVGSPDSSFTRLTWAQVRALIAANELERFQRVPSQLRRYKAYTHRQAAAYGSVAAFILGERLRWQEPIVARGLPFQHPDDDVRIIFNDWPYGLDKRIVHLVVWTKFELESDPTTGDLTDKARAAIDNYVSWFKNWSALKSIHAVEHFHVMLFDPDPTFIHEVTNGDVPQCEISDV</sequence>
<evidence type="ECO:0000313" key="2">
    <source>
        <dbReference type="Proteomes" id="UP001638806"/>
    </source>
</evidence>